<organism evidence="3 4">
    <name type="scientific">Kitasatospora atroaurantiaca</name>
    <dbReference type="NCBI Taxonomy" id="285545"/>
    <lineage>
        <taxon>Bacteria</taxon>
        <taxon>Bacillati</taxon>
        <taxon>Actinomycetota</taxon>
        <taxon>Actinomycetes</taxon>
        <taxon>Kitasatosporales</taxon>
        <taxon>Streptomycetaceae</taxon>
        <taxon>Kitasatospora</taxon>
    </lineage>
</organism>
<sequence>MPQRSTGSAFSVRRSHAADARSTRQWCRRYREARRPPPAVPSRHTVEGAAVDSLTLPRGEPARRRQPEPADRAGLRNGPKTVQAVALSAAPGPPPPGLSAAKVVAYLHGPEPYLLIPDPVPGMHRTLVRWLQGRSAVVGPMVARADAGASLRWARTLLALAPQWPGTAGKLLFVEHHMAEVVLFQAPLPAGHLVAKWLGRLHDMTPRQRGRMEQTLLAWPEGGGAAEAALLLRIHPQTVRYRLRKLERIFGSSLRTSQARFEILLALKIHGMAAECARLRDRAEELPSRRTSEPRQDVRHGGL</sequence>
<evidence type="ECO:0000313" key="4">
    <source>
        <dbReference type="Proteomes" id="UP000318416"/>
    </source>
</evidence>
<gene>
    <name evidence="3" type="ORF">FB465_6772</name>
</gene>
<name>A0A561F136_9ACTN</name>
<evidence type="ECO:0000259" key="2">
    <source>
        <dbReference type="Pfam" id="PF13556"/>
    </source>
</evidence>
<dbReference type="PANTHER" id="PTHR33744:SF1">
    <property type="entry name" value="DNA-BINDING TRANSCRIPTIONAL ACTIVATOR ADER"/>
    <property type="match status" value="1"/>
</dbReference>
<comment type="caution">
    <text evidence="3">The sequence shown here is derived from an EMBL/GenBank/DDBJ whole genome shotgun (WGS) entry which is preliminary data.</text>
</comment>
<evidence type="ECO:0000313" key="3">
    <source>
        <dbReference type="EMBL" id="TWE21578.1"/>
    </source>
</evidence>
<protein>
    <submittedName>
        <fullName evidence="3">PucR-like helix-turn-helix protein</fullName>
    </submittedName>
</protein>
<feature type="compositionally biased region" description="Basic and acidic residues" evidence="1">
    <location>
        <begin position="60"/>
        <end position="74"/>
    </location>
</feature>
<dbReference type="Proteomes" id="UP000318416">
    <property type="component" value="Unassembled WGS sequence"/>
</dbReference>
<dbReference type="Pfam" id="PF13556">
    <property type="entry name" value="HTH_30"/>
    <property type="match status" value="1"/>
</dbReference>
<reference evidence="3 4" key="1">
    <citation type="submission" date="2019-06" db="EMBL/GenBank/DDBJ databases">
        <title>Sequencing the genomes of 1000 actinobacteria strains.</title>
        <authorList>
            <person name="Klenk H.-P."/>
        </authorList>
    </citation>
    <scope>NUCLEOTIDE SEQUENCE [LARGE SCALE GENOMIC DNA]</scope>
    <source>
        <strain evidence="3 4">DSM 41649</strain>
    </source>
</reference>
<feature type="region of interest" description="Disordered" evidence="1">
    <location>
        <begin position="1"/>
        <end position="78"/>
    </location>
</feature>
<dbReference type="InterPro" id="IPR025736">
    <property type="entry name" value="PucR_C-HTH_dom"/>
</dbReference>
<dbReference type="InterPro" id="IPR051448">
    <property type="entry name" value="CdaR-like_regulators"/>
</dbReference>
<dbReference type="EMBL" id="VIVR01000001">
    <property type="protein sequence ID" value="TWE21578.1"/>
    <property type="molecule type" value="Genomic_DNA"/>
</dbReference>
<keyword evidence="4" id="KW-1185">Reference proteome</keyword>
<dbReference type="AlphaFoldDB" id="A0A561F136"/>
<dbReference type="Gene3D" id="1.10.10.2840">
    <property type="entry name" value="PucR C-terminal helix-turn-helix domain"/>
    <property type="match status" value="1"/>
</dbReference>
<proteinExistence type="predicted"/>
<feature type="region of interest" description="Disordered" evidence="1">
    <location>
        <begin position="283"/>
        <end position="303"/>
    </location>
</feature>
<accession>A0A561F136</accession>
<dbReference type="InterPro" id="IPR042070">
    <property type="entry name" value="PucR_C-HTH_sf"/>
</dbReference>
<feature type="domain" description="PucR C-terminal helix-turn-helix" evidence="2">
    <location>
        <begin position="215"/>
        <end position="269"/>
    </location>
</feature>
<dbReference type="PANTHER" id="PTHR33744">
    <property type="entry name" value="CARBOHYDRATE DIACID REGULATOR"/>
    <property type="match status" value="1"/>
</dbReference>
<evidence type="ECO:0000256" key="1">
    <source>
        <dbReference type="SAM" id="MobiDB-lite"/>
    </source>
</evidence>